<gene>
    <name evidence="8" type="ORF">MUN53_14790</name>
</gene>
<comment type="caution">
    <text evidence="8">The sequence shown here is derived from an EMBL/GenBank/DDBJ whole genome shotgun (WGS) entry which is preliminary data.</text>
</comment>
<sequence length="570" mass="65293">MKNKISICLIGIATFCVSCDSFLEREPLDKISSEVYFKTSKDLELYVNQFYTAFPGYGGYDAGPFWTDKNSDNLIPETYDSRLAGYTTIPGNASDAGWNWGDIRSVNYMLANLGHIEGSMEEAQPFIGEAYFFRSYFYYSLLTKFGDLPWVNKPYNTDSEELYNPRVPRNVIVDSMLVDLDRAIEYIPLKKDVEEGRLSKEAALLFKSRVALFEASWEKYHNGTRFGVENPDFDKYYRIAADAALQIMKENAFSLYTTGDPKTSYYQLFNKVSFADNPEVILARTYSVALGLTHRAQNYLLYRGSQLGLSKDLVDDYLCVDGKPTAAHLDFSDKDLLSIVKNRDPRLAQTMWIPGDLRIGTGDELVYFEKPFIDMTGAYKCITGFQLKKGSDPYTVDTENAETGAIAFRYAEALLNYAEAKAELGELTQEDVDKTINLLRQRVGMADLKIDAIVKDPNWQFPEISPLLNEIRRERRVELACEGYRLDDLLRWRAHELFMNKRPRGVYFNQSDFPEMVPNKDILLDEEGYVDPYKQSLPNGYQFNPERDYLLPLPTSELVLNSNLKQNPGW</sequence>
<evidence type="ECO:0000256" key="5">
    <source>
        <dbReference type="ARBA" id="ARBA00023237"/>
    </source>
</evidence>
<evidence type="ECO:0000259" key="7">
    <source>
        <dbReference type="Pfam" id="PF14322"/>
    </source>
</evidence>
<dbReference type="SUPFAM" id="SSF48452">
    <property type="entry name" value="TPR-like"/>
    <property type="match status" value="1"/>
</dbReference>
<evidence type="ECO:0000259" key="6">
    <source>
        <dbReference type="Pfam" id="PF07980"/>
    </source>
</evidence>
<comment type="subcellular location">
    <subcellularLocation>
        <location evidence="1">Cell outer membrane</location>
    </subcellularLocation>
</comment>
<comment type="similarity">
    <text evidence="2">Belongs to the SusD family.</text>
</comment>
<keyword evidence="5" id="KW-0998">Cell outer membrane</keyword>
<dbReference type="RefSeq" id="WP_243326293.1">
    <property type="nucleotide sequence ID" value="NZ_JAKZMM010000045.1"/>
</dbReference>
<keyword evidence="9" id="KW-1185">Reference proteome</keyword>
<dbReference type="InterPro" id="IPR033985">
    <property type="entry name" value="SusD-like_N"/>
</dbReference>
<protein>
    <submittedName>
        <fullName evidence="8">RagB/SusD family nutrient uptake outer membrane protein</fullName>
    </submittedName>
</protein>
<name>A0ABT0C4C3_9BACT</name>
<evidence type="ECO:0000313" key="8">
    <source>
        <dbReference type="EMBL" id="MCJ2381857.1"/>
    </source>
</evidence>
<dbReference type="Pfam" id="PF14322">
    <property type="entry name" value="SusD-like_3"/>
    <property type="match status" value="1"/>
</dbReference>
<dbReference type="Gene3D" id="1.25.40.390">
    <property type="match status" value="1"/>
</dbReference>
<dbReference type="InterPro" id="IPR011990">
    <property type="entry name" value="TPR-like_helical_dom_sf"/>
</dbReference>
<evidence type="ECO:0000256" key="2">
    <source>
        <dbReference type="ARBA" id="ARBA00006275"/>
    </source>
</evidence>
<evidence type="ECO:0000256" key="1">
    <source>
        <dbReference type="ARBA" id="ARBA00004442"/>
    </source>
</evidence>
<evidence type="ECO:0000256" key="4">
    <source>
        <dbReference type="ARBA" id="ARBA00023136"/>
    </source>
</evidence>
<dbReference type="EMBL" id="JAKZMM010000045">
    <property type="protein sequence ID" value="MCJ2381857.1"/>
    <property type="molecule type" value="Genomic_DNA"/>
</dbReference>
<dbReference type="InterPro" id="IPR012944">
    <property type="entry name" value="SusD_RagB_dom"/>
</dbReference>
<proteinExistence type="inferred from homology"/>
<feature type="domain" description="SusD-like N-terminal" evidence="7">
    <location>
        <begin position="102"/>
        <end position="212"/>
    </location>
</feature>
<dbReference type="Proteomes" id="UP001165444">
    <property type="component" value="Unassembled WGS sequence"/>
</dbReference>
<reference evidence="8 9" key="1">
    <citation type="submission" date="2022-03" db="EMBL/GenBank/DDBJ databases">
        <title>Parabacteroides sp. nov. isolated from swine feces.</title>
        <authorList>
            <person name="Bak J.E."/>
        </authorList>
    </citation>
    <scope>NUCLEOTIDE SEQUENCE [LARGE SCALE GENOMIC DNA]</scope>
    <source>
        <strain evidence="8 9">AGMB00274</strain>
    </source>
</reference>
<keyword evidence="3" id="KW-0732">Signal</keyword>
<dbReference type="Pfam" id="PF07980">
    <property type="entry name" value="SusD_RagB"/>
    <property type="match status" value="1"/>
</dbReference>
<evidence type="ECO:0000256" key="3">
    <source>
        <dbReference type="ARBA" id="ARBA00022729"/>
    </source>
</evidence>
<keyword evidence="4" id="KW-0472">Membrane</keyword>
<feature type="domain" description="RagB/SusD" evidence="6">
    <location>
        <begin position="303"/>
        <end position="570"/>
    </location>
</feature>
<organism evidence="8 9">
    <name type="scientific">Parabacteroides faecalis</name>
    <dbReference type="NCBI Taxonomy" id="2924040"/>
    <lineage>
        <taxon>Bacteria</taxon>
        <taxon>Pseudomonadati</taxon>
        <taxon>Bacteroidota</taxon>
        <taxon>Bacteroidia</taxon>
        <taxon>Bacteroidales</taxon>
        <taxon>Tannerellaceae</taxon>
        <taxon>Parabacteroides</taxon>
    </lineage>
</organism>
<evidence type="ECO:0000313" key="9">
    <source>
        <dbReference type="Proteomes" id="UP001165444"/>
    </source>
</evidence>
<accession>A0ABT0C4C3</accession>